<accession>A0A6J5TA05</accession>
<sequence length="280" mass="30099">MTINNFASAVAAAATHTDMTKAQTGGGGDYTPPPAGPCRLRFVGYVETGSHMNRGFQGAPDKVKPEAHLFFEVSGPKHPPVTGSDGVTRPAALVEIKLPVSLNEKAKFFALFNKMNYAGKARHIAELLGQPFKGVLTHREYTRKDGKPGVAVELKNAQGFTIEAPRVEDPDTGEYKTLTVAPAITPQRGFLWDFCTLEQWGSIYIEGEYAAVIAEDGTVTRPARSKNFLQERIKAAVNFPGSQIAQLLAGGEMLDLGQVEQVEATTQAHSDADDLLSALG</sequence>
<gene>
    <name evidence="1" type="ORF">UFOVP60_36</name>
</gene>
<protein>
    <submittedName>
        <fullName evidence="1">Uncharacterized protein</fullName>
    </submittedName>
</protein>
<reference evidence="1" key="1">
    <citation type="submission" date="2020-05" db="EMBL/GenBank/DDBJ databases">
        <authorList>
            <person name="Chiriac C."/>
            <person name="Salcher M."/>
            <person name="Ghai R."/>
            <person name="Kavagutti S V."/>
        </authorList>
    </citation>
    <scope>NUCLEOTIDE SEQUENCE</scope>
</reference>
<organism evidence="1">
    <name type="scientific">uncultured Caudovirales phage</name>
    <dbReference type="NCBI Taxonomy" id="2100421"/>
    <lineage>
        <taxon>Viruses</taxon>
        <taxon>Duplodnaviria</taxon>
        <taxon>Heunggongvirae</taxon>
        <taxon>Uroviricota</taxon>
        <taxon>Caudoviricetes</taxon>
        <taxon>Peduoviridae</taxon>
        <taxon>Maltschvirus</taxon>
        <taxon>Maltschvirus maltsch</taxon>
    </lineage>
</organism>
<proteinExistence type="predicted"/>
<evidence type="ECO:0000313" key="1">
    <source>
        <dbReference type="EMBL" id="CAB4241381.1"/>
    </source>
</evidence>
<name>A0A6J5TA05_9CAUD</name>
<dbReference type="EMBL" id="LR797821">
    <property type="protein sequence ID" value="CAB4241381.1"/>
    <property type="molecule type" value="Genomic_DNA"/>
</dbReference>